<feature type="region of interest" description="Disordered" evidence="6">
    <location>
        <begin position="1"/>
        <end position="63"/>
    </location>
</feature>
<organism evidence="8 9">
    <name type="scientific">Teratosphaeria nubilosa</name>
    <dbReference type="NCBI Taxonomy" id="161662"/>
    <lineage>
        <taxon>Eukaryota</taxon>
        <taxon>Fungi</taxon>
        <taxon>Dikarya</taxon>
        <taxon>Ascomycota</taxon>
        <taxon>Pezizomycotina</taxon>
        <taxon>Dothideomycetes</taxon>
        <taxon>Dothideomycetidae</taxon>
        <taxon>Mycosphaerellales</taxon>
        <taxon>Teratosphaeriaceae</taxon>
        <taxon>Teratosphaeria</taxon>
    </lineage>
</organism>
<dbReference type="EMBL" id="ML995881">
    <property type="protein sequence ID" value="KAF2765906.1"/>
    <property type="molecule type" value="Genomic_DNA"/>
</dbReference>
<evidence type="ECO:0000256" key="6">
    <source>
        <dbReference type="SAM" id="MobiDB-lite"/>
    </source>
</evidence>
<name>A0A6G1KZ55_9PEZI</name>
<dbReference type="InterPro" id="IPR050660">
    <property type="entry name" value="NEK_Ser/Thr_kinase"/>
</dbReference>
<evidence type="ECO:0000259" key="7">
    <source>
        <dbReference type="PROSITE" id="PS50011"/>
    </source>
</evidence>
<evidence type="ECO:0000313" key="8">
    <source>
        <dbReference type="EMBL" id="KAF2765906.1"/>
    </source>
</evidence>
<keyword evidence="2" id="KW-0808">Transferase</keyword>
<dbReference type="GO" id="GO:0004674">
    <property type="term" value="F:protein serine/threonine kinase activity"/>
    <property type="evidence" value="ECO:0007669"/>
    <property type="project" value="UniProtKB-EC"/>
</dbReference>
<dbReference type="PANTHER" id="PTHR43671">
    <property type="entry name" value="SERINE/THREONINE-PROTEIN KINASE NEK"/>
    <property type="match status" value="1"/>
</dbReference>
<accession>A0A6G1KZ55</accession>
<evidence type="ECO:0000256" key="3">
    <source>
        <dbReference type="ARBA" id="ARBA00022741"/>
    </source>
</evidence>
<keyword evidence="9" id="KW-1185">Reference proteome</keyword>
<feature type="domain" description="Protein kinase" evidence="7">
    <location>
        <begin position="163"/>
        <end position="575"/>
    </location>
</feature>
<dbReference type="OrthoDB" id="310217at2759"/>
<dbReference type="SUPFAM" id="SSF56112">
    <property type="entry name" value="Protein kinase-like (PK-like)"/>
    <property type="match status" value="1"/>
</dbReference>
<keyword evidence="3" id="KW-0547">Nucleotide-binding</keyword>
<evidence type="ECO:0000256" key="1">
    <source>
        <dbReference type="ARBA" id="ARBA00012513"/>
    </source>
</evidence>
<dbReference type="GO" id="GO:0005524">
    <property type="term" value="F:ATP binding"/>
    <property type="evidence" value="ECO:0007669"/>
    <property type="project" value="UniProtKB-KW"/>
</dbReference>
<dbReference type="InterPro" id="IPR000719">
    <property type="entry name" value="Prot_kinase_dom"/>
</dbReference>
<feature type="compositionally biased region" description="Acidic residues" evidence="6">
    <location>
        <begin position="596"/>
        <end position="609"/>
    </location>
</feature>
<proteinExistence type="predicted"/>
<gene>
    <name evidence="8" type="ORF">EJ03DRAFT_377421</name>
</gene>
<dbReference type="PROSITE" id="PS50011">
    <property type="entry name" value="PROTEIN_KINASE_DOM"/>
    <property type="match status" value="1"/>
</dbReference>
<feature type="compositionally biased region" description="Acidic residues" evidence="6">
    <location>
        <begin position="49"/>
        <end position="61"/>
    </location>
</feature>
<dbReference type="SMART" id="SM00220">
    <property type="entry name" value="S_TKc"/>
    <property type="match status" value="1"/>
</dbReference>
<protein>
    <recommendedName>
        <fullName evidence="1">non-specific serine/threonine protein kinase</fullName>
        <ecNumber evidence="1">2.7.11.1</ecNumber>
    </recommendedName>
</protein>
<feature type="region of interest" description="Disordered" evidence="6">
    <location>
        <begin position="584"/>
        <end position="615"/>
    </location>
</feature>
<sequence length="615" mass="69353">MGSFGYPDPEEQQRRGPPSPALSTIDELSEPPSGSKSYYTTDSSPEPFSEVEDTNLAEDTTDSGAVRDTLGLGIVAGIAQEPVISGYDNDFEFRLDPTPSPTINSGTFRLPSATPSPPGGFPDSPKWIPERYHSRRRPHRFNKHGHEHRNHKPCILASCPYFWRKRGRLGNYQGNATLIAGREVPGRRARWSANRPGSGDIWTYPHEVYLGRQIQNVVKSTWAREVTDDVEDGLQLGEDDAQDMFKIMDHPNLVSIVDWDGFGEDGYGGDQDNMRREVAWEKCDAGTLNGLILEYSRPLPESFIWHTLLSMLRALQHLSYGQSNMCQVGIGGTVSDLIVDGWRPILHNQINPANIFYCNSVQTEGYKRTCYGPCKLGNFSNAVILRRPLWFWDRGLDQLFLGHDSISTLELDRRNIARERHQYYEYDAPELSIYFEQEVYPIQAPTRSNKSKKHGHGGGTVGTASDIWSLGAVIVVMMTGGKQNIWDILAWAYNEEESQDVGPTGRANVIARLIDEIDAVDEDGEPYLDPVKDFLPDQYSDELRQIVSLMMDPRPQLRLEIHELLEQGLGCYRRIRRKERAAGRESEGEWTLAETLDGDMEEDEDELGDLDSGVI</sequence>
<dbReference type="Proteomes" id="UP000799436">
    <property type="component" value="Unassembled WGS sequence"/>
</dbReference>
<dbReference type="Gene3D" id="1.10.510.10">
    <property type="entry name" value="Transferase(Phosphotransferase) domain 1"/>
    <property type="match status" value="1"/>
</dbReference>
<evidence type="ECO:0000313" key="9">
    <source>
        <dbReference type="Proteomes" id="UP000799436"/>
    </source>
</evidence>
<keyword evidence="5" id="KW-0067">ATP-binding</keyword>
<feature type="compositionally biased region" description="Polar residues" evidence="6">
    <location>
        <begin position="32"/>
        <end position="46"/>
    </location>
</feature>
<evidence type="ECO:0000256" key="4">
    <source>
        <dbReference type="ARBA" id="ARBA00022777"/>
    </source>
</evidence>
<dbReference type="EC" id="2.7.11.1" evidence="1"/>
<evidence type="ECO:0000256" key="5">
    <source>
        <dbReference type="ARBA" id="ARBA00022840"/>
    </source>
</evidence>
<feature type="region of interest" description="Disordered" evidence="6">
    <location>
        <begin position="100"/>
        <end position="125"/>
    </location>
</feature>
<dbReference type="AlphaFoldDB" id="A0A6G1KZ55"/>
<dbReference type="InterPro" id="IPR011009">
    <property type="entry name" value="Kinase-like_dom_sf"/>
</dbReference>
<dbReference type="PANTHER" id="PTHR43671:SF13">
    <property type="entry name" value="SERINE_THREONINE-PROTEIN KINASE NEK2"/>
    <property type="match status" value="1"/>
</dbReference>
<reference evidence="8" key="1">
    <citation type="journal article" date="2020" name="Stud. Mycol.">
        <title>101 Dothideomycetes genomes: a test case for predicting lifestyles and emergence of pathogens.</title>
        <authorList>
            <person name="Haridas S."/>
            <person name="Albert R."/>
            <person name="Binder M."/>
            <person name="Bloem J."/>
            <person name="Labutti K."/>
            <person name="Salamov A."/>
            <person name="Andreopoulos B."/>
            <person name="Baker S."/>
            <person name="Barry K."/>
            <person name="Bills G."/>
            <person name="Bluhm B."/>
            <person name="Cannon C."/>
            <person name="Castanera R."/>
            <person name="Culley D."/>
            <person name="Daum C."/>
            <person name="Ezra D."/>
            <person name="Gonzalez J."/>
            <person name="Henrissat B."/>
            <person name="Kuo A."/>
            <person name="Liang C."/>
            <person name="Lipzen A."/>
            <person name="Lutzoni F."/>
            <person name="Magnuson J."/>
            <person name="Mondo S."/>
            <person name="Nolan M."/>
            <person name="Ohm R."/>
            <person name="Pangilinan J."/>
            <person name="Park H.-J."/>
            <person name="Ramirez L."/>
            <person name="Alfaro M."/>
            <person name="Sun H."/>
            <person name="Tritt A."/>
            <person name="Yoshinaga Y."/>
            <person name="Zwiers L.-H."/>
            <person name="Turgeon B."/>
            <person name="Goodwin S."/>
            <person name="Spatafora J."/>
            <person name="Crous P."/>
            <person name="Grigoriev I."/>
        </authorList>
    </citation>
    <scope>NUCLEOTIDE SEQUENCE</scope>
    <source>
        <strain evidence="8">CBS 116005</strain>
    </source>
</reference>
<evidence type="ECO:0000256" key="2">
    <source>
        <dbReference type="ARBA" id="ARBA00022679"/>
    </source>
</evidence>
<keyword evidence="4" id="KW-0418">Kinase</keyword>